<gene>
    <name evidence="4" type="primary">LOC111109203</name>
</gene>
<protein>
    <submittedName>
        <fullName evidence="4">Uncharacterized protein LOC111109203</fullName>
    </submittedName>
</protein>
<evidence type="ECO:0000313" key="3">
    <source>
        <dbReference type="Proteomes" id="UP000694844"/>
    </source>
</evidence>
<reference evidence="4" key="1">
    <citation type="submission" date="2025-08" db="UniProtKB">
        <authorList>
            <consortium name="RefSeq"/>
        </authorList>
    </citation>
    <scope>IDENTIFICATION</scope>
    <source>
        <tissue evidence="4">Whole sample</tissue>
    </source>
</reference>
<evidence type="ECO:0000313" key="4">
    <source>
        <dbReference type="RefSeq" id="XP_022300994.1"/>
    </source>
</evidence>
<dbReference type="Proteomes" id="UP000694844">
    <property type="component" value="Chromosome 8"/>
</dbReference>
<dbReference type="PROSITE" id="PS50119">
    <property type="entry name" value="ZF_BBOX"/>
    <property type="match status" value="1"/>
</dbReference>
<sequence>MATSNIAYFSAQDVARCNICGSGDVKLYCTLCSLEMCEQCSTKHILSDPHKRHEVIAFMNKDFEPSPSGHKNYPMDYSYRCTAELEVLIQLGKLDLLSKEAEQIRSQTIPEMLRLEKKLKTQISVVYEAYKARITDIGYQSQMLHDAIDQLEKEYKTKLDQMREQDLRELEGQHKNTGSLISEAKEHLEQYNTSDSHQQETFQFPLLSPPQPVQWTAPTFVTIQPNMEFVISSFGTLTESNVQAHPEGLRPPTSSSSTESGFTMSRYRPKICKCQNPRVKKSAITGEKKCVKCKKYIK</sequence>
<organism evidence="3 4">
    <name type="scientific">Crassostrea virginica</name>
    <name type="common">Eastern oyster</name>
    <dbReference type="NCBI Taxonomy" id="6565"/>
    <lineage>
        <taxon>Eukaryota</taxon>
        <taxon>Metazoa</taxon>
        <taxon>Spiralia</taxon>
        <taxon>Lophotrochozoa</taxon>
        <taxon>Mollusca</taxon>
        <taxon>Bivalvia</taxon>
        <taxon>Autobranchia</taxon>
        <taxon>Pteriomorphia</taxon>
        <taxon>Ostreida</taxon>
        <taxon>Ostreoidea</taxon>
        <taxon>Ostreidae</taxon>
        <taxon>Crassostrea</taxon>
    </lineage>
</organism>
<evidence type="ECO:0000259" key="2">
    <source>
        <dbReference type="PROSITE" id="PS50119"/>
    </source>
</evidence>
<accession>A0A8B8BDY6</accession>
<dbReference type="GeneID" id="111109203"/>
<keyword evidence="1" id="KW-0863">Zinc-finger</keyword>
<keyword evidence="1" id="KW-0479">Metal-binding</keyword>
<dbReference type="AlphaFoldDB" id="A0A8B8BDY6"/>
<feature type="domain" description="B box-type" evidence="2">
    <location>
        <begin position="12"/>
        <end position="58"/>
    </location>
</feature>
<keyword evidence="1" id="KW-0862">Zinc</keyword>
<name>A0A8B8BDY6_CRAVI</name>
<dbReference type="OrthoDB" id="6198578at2759"/>
<dbReference type="InterPro" id="IPR000315">
    <property type="entry name" value="Znf_B-box"/>
</dbReference>
<dbReference type="GO" id="GO:0008270">
    <property type="term" value="F:zinc ion binding"/>
    <property type="evidence" value="ECO:0007669"/>
    <property type="project" value="UniProtKB-KW"/>
</dbReference>
<evidence type="ECO:0000256" key="1">
    <source>
        <dbReference type="PROSITE-ProRule" id="PRU00024"/>
    </source>
</evidence>
<dbReference type="RefSeq" id="XP_022300994.1">
    <property type="nucleotide sequence ID" value="XM_022445286.1"/>
</dbReference>
<proteinExistence type="predicted"/>
<dbReference type="KEGG" id="cvn:111109203"/>
<keyword evidence="3" id="KW-1185">Reference proteome</keyword>